<dbReference type="InterPro" id="IPR030949">
    <property type="entry name" value="ECF_S_folate_fam"/>
</dbReference>
<feature type="transmembrane region" description="Helical" evidence="1">
    <location>
        <begin position="86"/>
        <end position="107"/>
    </location>
</feature>
<gene>
    <name evidence="2" type="ORF">LIZ65_18480</name>
</gene>
<name>A0ABS8DLD6_9FIRM</name>
<dbReference type="RefSeq" id="WP_066735820.1">
    <property type="nucleotide sequence ID" value="NZ_JAJCIQ010000020.1"/>
</dbReference>
<feature type="transmembrane region" description="Helical" evidence="1">
    <location>
        <begin position="20"/>
        <end position="40"/>
    </location>
</feature>
<keyword evidence="1" id="KW-1133">Transmembrane helix</keyword>
<reference evidence="2 3" key="1">
    <citation type="submission" date="2021-10" db="EMBL/GenBank/DDBJ databases">
        <title>Collection of gut derived symbiotic bacterial strains cultured from healthy donors.</title>
        <authorList>
            <person name="Lin H."/>
            <person name="Littmann E."/>
            <person name="Kohout C."/>
            <person name="Pamer E.G."/>
        </authorList>
    </citation>
    <scope>NUCLEOTIDE SEQUENCE [LARGE SCALE GENOMIC DNA]</scope>
    <source>
        <strain evidence="2 3">DFI.1.165</strain>
    </source>
</reference>
<dbReference type="EMBL" id="JAJCIS010000021">
    <property type="protein sequence ID" value="MCB7389272.1"/>
    <property type="molecule type" value="Genomic_DNA"/>
</dbReference>
<dbReference type="Gene3D" id="1.10.1760.20">
    <property type="match status" value="1"/>
</dbReference>
<evidence type="ECO:0000313" key="3">
    <source>
        <dbReference type="Proteomes" id="UP001299546"/>
    </source>
</evidence>
<evidence type="ECO:0000256" key="1">
    <source>
        <dbReference type="SAM" id="Phobius"/>
    </source>
</evidence>
<keyword evidence="1" id="KW-0472">Membrane</keyword>
<dbReference type="Pfam" id="PF12822">
    <property type="entry name" value="ECF_trnsprt"/>
    <property type="match status" value="1"/>
</dbReference>
<feature type="transmembrane region" description="Helical" evidence="1">
    <location>
        <begin position="164"/>
        <end position="182"/>
    </location>
</feature>
<protein>
    <submittedName>
        <fullName evidence="2">Folate family ECF transporter S component</fullName>
    </submittedName>
</protein>
<accession>A0ABS8DLD6</accession>
<organism evidence="2 3">
    <name type="scientific">Bariatricus massiliensis</name>
    <dbReference type="NCBI Taxonomy" id="1745713"/>
    <lineage>
        <taxon>Bacteria</taxon>
        <taxon>Bacillati</taxon>
        <taxon>Bacillota</taxon>
        <taxon>Clostridia</taxon>
        <taxon>Lachnospirales</taxon>
        <taxon>Lachnospiraceae</taxon>
        <taxon>Bariatricus</taxon>
    </lineage>
</organism>
<keyword evidence="3" id="KW-1185">Reference proteome</keyword>
<dbReference type="Proteomes" id="UP001299546">
    <property type="component" value="Unassembled WGS sequence"/>
</dbReference>
<dbReference type="NCBIfam" id="TIGR04518">
    <property type="entry name" value="ECF_S_folT_fam"/>
    <property type="match status" value="1"/>
</dbReference>
<dbReference type="InterPro" id="IPR024529">
    <property type="entry name" value="ECF_trnsprt_substrate-spec"/>
</dbReference>
<sequence length="188" mass="20178">MYKLREVFSSSARELKDMRTLAVTAMLMAVAVILGFFGTVQIGDYLKIGFSFIANELTALMFGPAVGGIMAGAADIIKYVVKPTGAFFPGFTLSAVVGGVIYGCLLYKKPVSLKRIAAAKAVVAVVVNIGLNTLWLSMLYGQAFHVLLPARALKQLVMVPVETALFYAVVVVLQRAGVFGAIRVKIRK</sequence>
<feature type="transmembrane region" description="Helical" evidence="1">
    <location>
        <begin position="52"/>
        <end position="74"/>
    </location>
</feature>
<evidence type="ECO:0000313" key="2">
    <source>
        <dbReference type="EMBL" id="MCB7389272.1"/>
    </source>
</evidence>
<keyword evidence="1" id="KW-0812">Transmembrane</keyword>
<proteinExistence type="predicted"/>
<comment type="caution">
    <text evidence="2">The sequence shown here is derived from an EMBL/GenBank/DDBJ whole genome shotgun (WGS) entry which is preliminary data.</text>
</comment>
<feature type="transmembrane region" description="Helical" evidence="1">
    <location>
        <begin position="119"/>
        <end position="144"/>
    </location>
</feature>